<evidence type="ECO:0000313" key="1">
    <source>
        <dbReference type="EMBL" id="KAK4036092.1"/>
    </source>
</evidence>
<protein>
    <submittedName>
        <fullName evidence="1">Uncharacterized protein</fullName>
    </submittedName>
</protein>
<gene>
    <name evidence="1" type="ORF">OUZ56_028162</name>
</gene>
<name>A0ABR0B3N3_9CRUS</name>
<evidence type="ECO:0000313" key="2">
    <source>
        <dbReference type="Proteomes" id="UP001234178"/>
    </source>
</evidence>
<reference evidence="1 2" key="1">
    <citation type="journal article" date="2023" name="Nucleic Acids Res.">
        <title>The hologenome of Daphnia magna reveals possible DNA methylation and microbiome-mediated evolution of the host genome.</title>
        <authorList>
            <person name="Chaturvedi A."/>
            <person name="Li X."/>
            <person name="Dhandapani V."/>
            <person name="Marshall H."/>
            <person name="Kissane S."/>
            <person name="Cuenca-Cambronero M."/>
            <person name="Asole G."/>
            <person name="Calvet F."/>
            <person name="Ruiz-Romero M."/>
            <person name="Marangio P."/>
            <person name="Guigo R."/>
            <person name="Rago D."/>
            <person name="Mirbahai L."/>
            <person name="Eastwood N."/>
            <person name="Colbourne J.K."/>
            <person name="Zhou J."/>
            <person name="Mallon E."/>
            <person name="Orsini L."/>
        </authorList>
    </citation>
    <scope>NUCLEOTIDE SEQUENCE [LARGE SCALE GENOMIC DNA]</scope>
    <source>
        <strain evidence="1">LRV0_1</strain>
    </source>
</reference>
<proteinExistence type="predicted"/>
<sequence length="59" mass="6572">MIPFVYDKIYSPKILIFLSAFDGIVMKPWTAMTIGQDDVTFPRGGENGKNSMLSLVDDS</sequence>
<comment type="caution">
    <text evidence="1">The sequence shown here is derived from an EMBL/GenBank/DDBJ whole genome shotgun (WGS) entry which is preliminary data.</text>
</comment>
<keyword evidence="2" id="KW-1185">Reference proteome</keyword>
<dbReference type="Proteomes" id="UP001234178">
    <property type="component" value="Unassembled WGS sequence"/>
</dbReference>
<organism evidence="1 2">
    <name type="scientific">Daphnia magna</name>
    <dbReference type="NCBI Taxonomy" id="35525"/>
    <lineage>
        <taxon>Eukaryota</taxon>
        <taxon>Metazoa</taxon>
        <taxon>Ecdysozoa</taxon>
        <taxon>Arthropoda</taxon>
        <taxon>Crustacea</taxon>
        <taxon>Branchiopoda</taxon>
        <taxon>Diplostraca</taxon>
        <taxon>Cladocera</taxon>
        <taxon>Anomopoda</taxon>
        <taxon>Daphniidae</taxon>
        <taxon>Daphnia</taxon>
    </lineage>
</organism>
<accession>A0ABR0B3N3</accession>
<dbReference type="EMBL" id="JAOYFB010000040">
    <property type="protein sequence ID" value="KAK4036092.1"/>
    <property type="molecule type" value="Genomic_DNA"/>
</dbReference>